<keyword evidence="3" id="KW-1185">Reference proteome</keyword>
<dbReference type="EMBL" id="CATOUU010000062">
    <property type="protein sequence ID" value="CAI9915052.1"/>
    <property type="molecule type" value="Genomic_DNA"/>
</dbReference>
<sequence>MLGYQLFRDDGCGYGGCKMLQLLLYTYSYQNIFIKVSKYYQVIGVECIWRSIDHDYYNLKYDDTVKRHYEIYYVDLRTSFTVHLQTLSEHFGFINQRQDIYSISYLRQSQDSYQPSKRQLNRQLPRSTMLVQVPNQLRLSEEAIQSDNPRR</sequence>
<proteinExistence type="predicted"/>
<accession>A0AA86N8K8</accession>
<reference evidence="2 3" key="2">
    <citation type="submission" date="2024-07" db="EMBL/GenBank/DDBJ databases">
        <authorList>
            <person name="Akdeniz Z."/>
        </authorList>
    </citation>
    <scope>NUCLEOTIDE SEQUENCE [LARGE SCALE GENOMIC DNA]</scope>
</reference>
<evidence type="ECO:0000313" key="2">
    <source>
        <dbReference type="EMBL" id="CAL6025902.1"/>
    </source>
</evidence>
<protein>
    <submittedName>
        <fullName evidence="2">Hypothetical_protein</fullName>
    </submittedName>
</protein>
<comment type="caution">
    <text evidence="1">The sequence shown here is derived from an EMBL/GenBank/DDBJ whole genome shotgun (WGS) entry which is preliminary data.</text>
</comment>
<gene>
    <name evidence="1" type="ORF">HINF_LOCUS2697</name>
    <name evidence="2" type="ORF">HINF_LOCUS30590</name>
</gene>
<evidence type="ECO:0000313" key="1">
    <source>
        <dbReference type="EMBL" id="CAI9915052.1"/>
    </source>
</evidence>
<dbReference type="AlphaFoldDB" id="A0AA86N8K8"/>
<dbReference type="EMBL" id="CAXDID020000100">
    <property type="protein sequence ID" value="CAL6025902.1"/>
    <property type="molecule type" value="Genomic_DNA"/>
</dbReference>
<reference evidence="1" key="1">
    <citation type="submission" date="2023-06" db="EMBL/GenBank/DDBJ databases">
        <authorList>
            <person name="Kurt Z."/>
        </authorList>
    </citation>
    <scope>NUCLEOTIDE SEQUENCE</scope>
</reference>
<dbReference type="Proteomes" id="UP001642409">
    <property type="component" value="Unassembled WGS sequence"/>
</dbReference>
<evidence type="ECO:0000313" key="3">
    <source>
        <dbReference type="Proteomes" id="UP001642409"/>
    </source>
</evidence>
<organism evidence="1">
    <name type="scientific">Hexamita inflata</name>
    <dbReference type="NCBI Taxonomy" id="28002"/>
    <lineage>
        <taxon>Eukaryota</taxon>
        <taxon>Metamonada</taxon>
        <taxon>Diplomonadida</taxon>
        <taxon>Hexamitidae</taxon>
        <taxon>Hexamitinae</taxon>
        <taxon>Hexamita</taxon>
    </lineage>
</organism>
<name>A0AA86N8K8_9EUKA</name>